<comment type="cofactor">
    <cofactor evidence="1">
        <name>Mg(2+)</name>
        <dbReference type="ChEBI" id="CHEBI:18420"/>
    </cofactor>
</comment>
<feature type="domain" description="Nudix hydrolase" evidence="3">
    <location>
        <begin position="46"/>
        <end position="175"/>
    </location>
</feature>
<dbReference type="EC" id="3.6.1.-" evidence="4"/>
<dbReference type="PANTHER" id="PTHR11839:SF12">
    <property type="entry name" value="ADP COMPOUNDS HYDROLASE NUDE"/>
    <property type="match status" value="1"/>
</dbReference>
<gene>
    <name evidence="4" type="primary">nudE</name>
    <name evidence="4" type="ORF">H8L67_02950</name>
</gene>
<dbReference type="RefSeq" id="WP_220380296.1">
    <property type="nucleotide sequence ID" value="NZ_CP080544.1"/>
</dbReference>
<proteinExistence type="predicted"/>
<accession>A0ABX8WRK9</accession>
<dbReference type="Proteomes" id="UP000824755">
    <property type="component" value="Chromosome"/>
</dbReference>
<evidence type="ECO:0000313" key="5">
    <source>
        <dbReference type="Proteomes" id="UP000824755"/>
    </source>
</evidence>
<dbReference type="GO" id="GO:0016787">
    <property type="term" value="F:hydrolase activity"/>
    <property type="evidence" value="ECO:0007669"/>
    <property type="project" value="UniProtKB-KW"/>
</dbReference>
<sequence>MSLKRPLPLIHGIRERDEGRGRVIEEMDLEFSNGERRVFHRVLARGAQAVCVVPLIDDDTVMLVREYAAGVHRYELGLVAGLANPGESAVDAANREMMEEIGFGARKLKVLRALSLSPRFMQHEIQVVVAADLYEATLPGDEPEPLECVPMRWSELESHMLSEDFSDGRSLAALFIVRAWLAGGGSFDA</sequence>
<dbReference type="NCBIfam" id="NF008736">
    <property type="entry name" value="PRK11762.1"/>
    <property type="match status" value="1"/>
</dbReference>
<evidence type="ECO:0000256" key="1">
    <source>
        <dbReference type="ARBA" id="ARBA00001946"/>
    </source>
</evidence>
<evidence type="ECO:0000313" key="4">
    <source>
        <dbReference type="EMBL" id="QYR53480.1"/>
    </source>
</evidence>
<name>A0ABX8WRK9_9GAMM</name>
<dbReference type="SUPFAM" id="SSF55811">
    <property type="entry name" value="Nudix"/>
    <property type="match status" value="1"/>
</dbReference>
<protein>
    <submittedName>
        <fullName evidence="4">ADP compounds hydrolase NudE</fullName>
        <ecNumber evidence="4">3.6.1.-</ecNumber>
    </submittedName>
</protein>
<dbReference type="PROSITE" id="PS51462">
    <property type="entry name" value="NUDIX"/>
    <property type="match status" value="1"/>
</dbReference>
<keyword evidence="2 4" id="KW-0378">Hydrolase</keyword>
<dbReference type="Gene3D" id="3.90.79.10">
    <property type="entry name" value="Nucleoside Triphosphate Pyrophosphohydrolase"/>
    <property type="match status" value="1"/>
</dbReference>
<evidence type="ECO:0000259" key="3">
    <source>
        <dbReference type="PROSITE" id="PS51462"/>
    </source>
</evidence>
<organism evidence="4 5">
    <name type="scientific">Lysobacter soyae</name>
    <dbReference type="NCBI Taxonomy" id="2764185"/>
    <lineage>
        <taxon>Bacteria</taxon>
        <taxon>Pseudomonadati</taxon>
        <taxon>Pseudomonadota</taxon>
        <taxon>Gammaproteobacteria</taxon>
        <taxon>Lysobacterales</taxon>
        <taxon>Lysobacteraceae</taxon>
        <taxon>Lysobacter</taxon>
    </lineage>
</organism>
<dbReference type="InterPro" id="IPR020084">
    <property type="entry name" value="NUDIX_hydrolase_CS"/>
</dbReference>
<dbReference type="InterPro" id="IPR015797">
    <property type="entry name" value="NUDIX_hydrolase-like_dom_sf"/>
</dbReference>
<keyword evidence="5" id="KW-1185">Reference proteome</keyword>
<dbReference type="InterPro" id="IPR000086">
    <property type="entry name" value="NUDIX_hydrolase_dom"/>
</dbReference>
<dbReference type="PROSITE" id="PS00893">
    <property type="entry name" value="NUDIX_BOX"/>
    <property type="match status" value="1"/>
</dbReference>
<evidence type="ECO:0000256" key="2">
    <source>
        <dbReference type="ARBA" id="ARBA00022801"/>
    </source>
</evidence>
<dbReference type="PANTHER" id="PTHR11839">
    <property type="entry name" value="UDP/ADP-SUGAR PYROPHOSPHATASE"/>
    <property type="match status" value="1"/>
</dbReference>
<dbReference type="EMBL" id="CP080544">
    <property type="protein sequence ID" value="QYR53480.1"/>
    <property type="molecule type" value="Genomic_DNA"/>
</dbReference>
<dbReference type="Pfam" id="PF00293">
    <property type="entry name" value="NUDIX"/>
    <property type="match status" value="1"/>
</dbReference>
<reference evidence="4 5" key="1">
    <citation type="submission" date="2021-08" db="EMBL/GenBank/DDBJ databases">
        <title>Lysobacter sp. strain CJ11 Genome sequencing and assembly.</title>
        <authorList>
            <person name="Kim I."/>
        </authorList>
    </citation>
    <scope>NUCLEOTIDE SEQUENCE [LARGE SCALE GENOMIC DNA]</scope>
    <source>
        <strain evidence="4 5">CJ11</strain>
    </source>
</reference>